<dbReference type="InterPro" id="IPR015943">
    <property type="entry name" value="WD40/YVTN_repeat-like_dom_sf"/>
</dbReference>
<evidence type="ECO:0000256" key="7">
    <source>
        <dbReference type="SAM" id="Phobius"/>
    </source>
</evidence>
<dbReference type="AlphaFoldDB" id="A0AAJ6CIT7"/>
<evidence type="ECO:0008006" key="10">
    <source>
        <dbReference type="Google" id="ProtNLM"/>
    </source>
</evidence>
<dbReference type="InterPro" id="IPR036259">
    <property type="entry name" value="MFS_trans_sf"/>
</dbReference>
<feature type="transmembrane region" description="Helical" evidence="7">
    <location>
        <begin position="377"/>
        <end position="401"/>
    </location>
</feature>
<evidence type="ECO:0000256" key="5">
    <source>
        <dbReference type="ARBA" id="ARBA00023136"/>
    </source>
</evidence>
<keyword evidence="3 7" id="KW-0812">Transmembrane</keyword>
<comment type="subcellular location">
    <subcellularLocation>
        <location evidence="1">Membrane</location>
        <topology evidence="1">Multi-pass membrane protein</topology>
    </subcellularLocation>
</comment>
<feature type="transmembrane region" description="Helical" evidence="7">
    <location>
        <begin position="271"/>
        <end position="290"/>
    </location>
</feature>
<feature type="transmembrane region" description="Helical" evidence="7">
    <location>
        <begin position="206"/>
        <end position="225"/>
    </location>
</feature>
<evidence type="ECO:0000256" key="1">
    <source>
        <dbReference type="ARBA" id="ARBA00004141"/>
    </source>
</evidence>
<evidence type="ECO:0000313" key="8">
    <source>
        <dbReference type="EMBL" id="WFD00154.1"/>
    </source>
</evidence>
<proteinExistence type="predicted"/>
<dbReference type="GO" id="GO:0016020">
    <property type="term" value="C:membrane"/>
    <property type="evidence" value="ECO:0007669"/>
    <property type="project" value="UniProtKB-SubCell"/>
</dbReference>
<organism evidence="8 9">
    <name type="scientific">Malassezia yamatoensis</name>
    <dbReference type="NCBI Taxonomy" id="253288"/>
    <lineage>
        <taxon>Eukaryota</taxon>
        <taxon>Fungi</taxon>
        <taxon>Dikarya</taxon>
        <taxon>Basidiomycota</taxon>
        <taxon>Ustilaginomycotina</taxon>
        <taxon>Malasseziomycetes</taxon>
        <taxon>Malasseziales</taxon>
        <taxon>Malasseziaceae</taxon>
        <taxon>Malassezia</taxon>
    </lineage>
</organism>
<keyword evidence="4 7" id="KW-1133">Transmembrane helix</keyword>
<keyword evidence="2" id="KW-0813">Transport</keyword>
<dbReference type="SUPFAM" id="SSF50978">
    <property type="entry name" value="WD40 repeat-like"/>
    <property type="match status" value="1"/>
</dbReference>
<dbReference type="InterPro" id="IPR001680">
    <property type="entry name" value="WD40_rpt"/>
</dbReference>
<dbReference type="Proteomes" id="UP001219567">
    <property type="component" value="Chromosome 4"/>
</dbReference>
<evidence type="ECO:0000256" key="2">
    <source>
        <dbReference type="ARBA" id="ARBA00022448"/>
    </source>
</evidence>
<dbReference type="Gene3D" id="2.130.10.10">
    <property type="entry name" value="YVTN repeat-like/Quinoprotein amine dehydrogenase"/>
    <property type="match status" value="2"/>
</dbReference>
<dbReference type="InterPro" id="IPR011701">
    <property type="entry name" value="MFS"/>
</dbReference>
<dbReference type="SMART" id="SM00320">
    <property type="entry name" value="WD40"/>
    <property type="match status" value="4"/>
</dbReference>
<dbReference type="PANTHER" id="PTHR43791:SF65">
    <property type="entry name" value="MAJOR FACILITATOR SUPERFAMILY (MFS) PROFILE DOMAIN-CONTAINING PROTEIN-RELATED"/>
    <property type="match status" value="1"/>
</dbReference>
<dbReference type="SUPFAM" id="SSF103473">
    <property type="entry name" value="MFS general substrate transporter"/>
    <property type="match status" value="1"/>
</dbReference>
<feature type="region of interest" description="Disordered" evidence="6">
    <location>
        <begin position="11"/>
        <end position="38"/>
    </location>
</feature>
<feature type="compositionally biased region" description="Low complexity" evidence="6">
    <location>
        <begin position="17"/>
        <end position="28"/>
    </location>
</feature>
<dbReference type="Gene3D" id="1.20.1250.20">
    <property type="entry name" value="MFS general substrate transporter like domains"/>
    <property type="match status" value="1"/>
</dbReference>
<protein>
    <recommendedName>
        <fullName evidence="10">Major facilitator superfamily (MFS) profile domain-containing protein</fullName>
    </recommendedName>
</protein>
<evidence type="ECO:0000256" key="3">
    <source>
        <dbReference type="ARBA" id="ARBA00022692"/>
    </source>
</evidence>
<evidence type="ECO:0000256" key="4">
    <source>
        <dbReference type="ARBA" id="ARBA00022989"/>
    </source>
</evidence>
<dbReference type="EMBL" id="CP119946">
    <property type="protein sequence ID" value="WFD00154.1"/>
    <property type="molecule type" value="Genomic_DNA"/>
</dbReference>
<gene>
    <name evidence="8" type="ORF">MYAM1_002900</name>
</gene>
<dbReference type="FunFam" id="1.20.1250.20:FF:000106">
    <property type="entry name" value="MFS transporter, putative"/>
    <property type="match status" value="1"/>
</dbReference>
<feature type="transmembrane region" description="Helical" evidence="7">
    <location>
        <begin position="237"/>
        <end position="259"/>
    </location>
</feature>
<name>A0AAJ6CIT7_9BASI</name>
<keyword evidence="5 7" id="KW-0472">Membrane</keyword>
<dbReference type="PANTHER" id="PTHR43791">
    <property type="entry name" value="PERMEASE-RELATED"/>
    <property type="match status" value="1"/>
</dbReference>
<reference evidence="8 9" key="1">
    <citation type="submission" date="2023-03" db="EMBL/GenBank/DDBJ databases">
        <title>Mating type loci evolution in Malassezia.</title>
        <authorList>
            <person name="Coelho M.A."/>
        </authorList>
    </citation>
    <scope>NUCLEOTIDE SEQUENCE [LARGE SCALE GENOMIC DNA]</scope>
    <source>
        <strain evidence="8 9">CBS 9725</strain>
    </source>
</reference>
<sequence>MARNLMVGLKPGRYAQSNESSPNDSDYSNDSDRVSSDFNDSKHAEQYSELSRDHLFQDEKLVDHWTSIYEQVEYEGRNRFDPNFVWTKREEADIVRKLDFRVMLLVWLMFLSLDLIRQNLNRALASKSEVSTGNIFVDLNITQNDVNHGLICTYVAFLAMELPSGLISKRVGPEVWIPAQIIGWSIISAAQSAIKNKTGFFLTRVLLGMCQGGFVPDMGLYLTYFYTSEELNTRMSWFYTVLGASQIVGSFLSAGFMSLNGWHGVAGWRYLFAFDAVISGLIGIAAFLLMPGAITHTTTPIIRKPWLNEREQSILVNRLLRDDPSKGDMNNRQSVSWSGIWNCIKDYDAYPVYFMGLTIMIPDQPPKTYLSFILSQLGFSTLLSNLLTIPSMAFFIINAIWMTRLVNRTRERSATAMITNVWMLPCLVALVTIPPTLNSDYWNWVRYGLNSLVAAYPYPLPFMREGTEEESVAPKRVRGKNKVGGDLNALLELHSLHAQGIGPNGELLQEPATGAVTEAASLVRLSAVKPTDVEWNPTQSVLCTSSLGDVSIYPLNLSDTSPLSLYMESEQISLPAYAAQSLPNPRSTIRPIYLLDAAGHIYDLAWAHHRSWLAIAVSDERHPTSTFDEAVRGGAIQIWSLQDRNKPELLMVLRSLAGTPCRLAWNAHGILAATYCDGSLSMIDVPHTDTPCEVDTTNSKCWRFENVHAYSLSWAGDRLAVGCTNGHILVLNTETCETLIQAPVHDSLVSALSWQLLPPVDIEGKIQIKAQPTTILSVGLDGTEMVSETSAMFAPFRLAHTREPRYAAAWASYGGLWVLDLGDNHFGSVSLRTHDLGQHHTLGFHHGRIRSIGTSRFHPFVATGAADGTVKLTNLLTAGKRKAEDGSRVMHKLFRLQYNQPTNSYTILDSFLPEGVWPQSASRSVPPSWDTWDPSIAVESVAFSPEPRNALMLASGMGVGLVRIESLS</sequence>
<accession>A0AAJ6CIT7</accession>
<evidence type="ECO:0000256" key="6">
    <source>
        <dbReference type="SAM" id="MobiDB-lite"/>
    </source>
</evidence>
<evidence type="ECO:0000313" key="9">
    <source>
        <dbReference type="Proteomes" id="UP001219567"/>
    </source>
</evidence>
<dbReference type="GO" id="GO:0022857">
    <property type="term" value="F:transmembrane transporter activity"/>
    <property type="evidence" value="ECO:0007669"/>
    <property type="project" value="InterPro"/>
</dbReference>
<keyword evidence="9" id="KW-1185">Reference proteome</keyword>
<dbReference type="InterPro" id="IPR036322">
    <property type="entry name" value="WD40_repeat_dom_sf"/>
</dbReference>
<feature type="transmembrane region" description="Helical" evidence="7">
    <location>
        <begin position="413"/>
        <end position="433"/>
    </location>
</feature>
<dbReference type="Pfam" id="PF07690">
    <property type="entry name" value="MFS_1"/>
    <property type="match status" value="1"/>
</dbReference>